<dbReference type="AlphaFoldDB" id="A0A7C2APK9"/>
<dbReference type="InterPro" id="IPR036034">
    <property type="entry name" value="PDZ_sf"/>
</dbReference>
<organism evidence="4">
    <name type="scientific">candidate division WOR-3 bacterium</name>
    <dbReference type="NCBI Taxonomy" id="2052148"/>
    <lineage>
        <taxon>Bacteria</taxon>
        <taxon>Bacteria division WOR-3</taxon>
    </lineage>
</organism>
<dbReference type="Gene3D" id="2.30.42.10">
    <property type="match status" value="1"/>
</dbReference>
<evidence type="ECO:0000313" key="5">
    <source>
        <dbReference type="EMBL" id="HFJ53123.1"/>
    </source>
</evidence>
<accession>A0A7C2APK9</accession>
<dbReference type="InterPro" id="IPR001478">
    <property type="entry name" value="PDZ"/>
</dbReference>
<feature type="signal peptide" evidence="1">
    <location>
        <begin position="1"/>
        <end position="24"/>
    </location>
</feature>
<evidence type="ECO:0000259" key="2">
    <source>
        <dbReference type="PROSITE" id="PS50106"/>
    </source>
</evidence>
<evidence type="ECO:0000256" key="1">
    <source>
        <dbReference type="SAM" id="SignalP"/>
    </source>
</evidence>
<feature type="domain" description="PDZ" evidence="2">
    <location>
        <begin position="51"/>
        <end position="105"/>
    </location>
</feature>
<evidence type="ECO:0000313" key="4">
    <source>
        <dbReference type="EMBL" id="HEE18272.1"/>
    </source>
</evidence>
<name>A0A7C2APK9_UNCW3</name>
<dbReference type="SMART" id="SM00228">
    <property type="entry name" value="PDZ"/>
    <property type="match status" value="1"/>
</dbReference>
<dbReference type="SUPFAM" id="SSF50156">
    <property type="entry name" value="PDZ domain-like"/>
    <property type="match status" value="1"/>
</dbReference>
<dbReference type="PROSITE" id="PS50106">
    <property type="entry name" value="PDZ"/>
    <property type="match status" value="1"/>
</dbReference>
<comment type="caution">
    <text evidence="4">The sequence shown here is derived from an EMBL/GenBank/DDBJ whole genome shotgun (WGS) entry which is preliminary data.</text>
</comment>
<proteinExistence type="predicted"/>
<dbReference type="EMBL" id="DSKA01000134">
    <property type="protein sequence ID" value="HEE18272.1"/>
    <property type="molecule type" value="Genomic_DNA"/>
</dbReference>
<protein>
    <submittedName>
        <fullName evidence="4">PDZ domain-containing protein</fullName>
    </submittedName>
</protein>
<sequence length="428" mass="47339">MRIRAAVWCRYAAAGLGLISLAFSACKTAPPGKPLGATYAELGKAEIWKIPARSEAQTVGLKVGDVIIGYNDEPVRDVNEYFHLEREAVTAGSGEKVRLTVLRDDQELSFEVRRIPLGFLPKSRMYGASLAKALDDVIQHYGQPGMYDWLAALTGESFAVMLEENNPYSWGTDGLAENYISTVEQFTGLSLRLRYSRESEEVDSAAPDPGLQVIRKLLAQNRDLVVLGKWGDQPALLWGIPVRINPADSTVLGWTLDYGTEQTLTGEVVSVYEVGFRGPVTPEPADMLSSVLEQALELGLRSSDRGWHSGLEAYDIVLKQLEQFPVVPEGIDAGNECFYRLVWRLMAKKESANRFLNEMKQVLPEQADLIEEVLGRNRAIIGKLEGVMAANLRLDSPANQQKAARVIAEIQEIENDLLGLYEELIGDL</sequence>
<evidence type="ECO:0000313" key="3">
    <source>
        <dbReference type="EMBL" id="HEA87574.1"/>
    </source>
</evidence>
<dbReference type="EMBL" id="DSTU01000001">
    <property type="protein sequence ID" value="HFJ53123.1"/>
    <property type="molecule type" value="Genomic_DNA"/>
</dbReference>
<dbReference type="EMBL" id="DSLG01000007">
    <property type="protein sequence ID" value="HEA87574.1"/>
    <property type="molecule type" value="Genomic_DNA"/>
</dbReference>
<reference evidence="4" key="1">
    <citation type="journal article" date="2020" name="mSystems">
        <title>Genome- and Community-Level Interaction Insights into Carbon Utilization and Element Cycling Functions of Hydrothermarchaeota in Hydrothermal Sediment.</title>
        <authorList>
            <person name="Zhou Z."/>
            <person name="Liu Y."/>
            <person name="Xu W."/>
            <person name="Pan J."/>
            <person name="Luo Z.H."/>
            <person name="Li M."/>
        </authorList>
    </citation>
    <scope>NUCLEOTIDE SEQUENCE [LARGE SCALE GENOMIC DNA]</scope>
    <source>
        <strain evidence="4">SpSt-236</strain>
        <strain evidence="3">SpSt-265</strain>
        <strain evidence="5">SpSt-465</strain>
    </source>
</reference>
<gene>
    <name evidence="4" type="ORF">ENP62_01820</name>
    <name evidence="3" type="ORF">ENP94_06155</name>
    <name evidence="5" type="ORF">ENS16_00300</name>
</gene>
<feature type="chain" id="PRO_5039820235" evidence="1">
    <location>
        <begin position="25"/>
        <end position="428"/>
    </location>
</feature>
<dbReference type="PROSITE" id="PS51257">
    <property type="entry name" value="PROKAR_LIPOPROTEIN"/>
    <property type="match status" value="1"/>
</dbReference>
<keyword evidence="1" id="KW-0732">Signal</keyword>